<comment type="caution">
    <text evidence="3">The sequence shown here is derived from an EMBL/GenBank/DDBJ whole genome shotgun (WGS) entry which is preliminary data.</text>
</comment>
<dbReference type="EMBL" id="JANPWB010000013">
    <property type="protein sequence ID" value="KAJ1107765.1"/>
    <property type="molecule type" value="Genomic_DNA"/>
</dbReference>
<dbReference type="AlphaFoldDB" id="A0AAV7N504"/>
<evidence type="ECO:0000313" key="3">
    <source>
        <dbReference type="EMBL" id="KAJ1107765.1"/>
    </source>
</evidence>
<accession>A0AAV7N504</accession>
<reference evidence="3" key="1">
    <citation type="journal article" date="2022" name="bioRxiv">
        <title>Sequencing and chromosome-scale assembly of the giantPleurodeles waltlgenome.</title>
        <authorList>
            <person name="Brown T."/>
            <person name="Elewa A."/>
            <person name="Iarovenko S."/>
            <person name="Subramanian E."/>
            <person name="Araus A.J."/>
            <person name="Petzold A."/>
            <person name="Susuki M."/>
            <person name="Suzuki K.-i.T."/>
            <person name="Hayashi T."/>
            <person name="Toyoda A."/>
            <person name="Oliveira C."/>
            <person name="Osipova E."/>
            <person name="Leigh N.D."/>
            <person name="Simon A."/>
            <person name="Yun M.H."/>
        </authorList>
    </citation>
    <scope>NUCLEOTIDE SEQUENCE</scope>
    <source>
        <strain evidence="3">20211129_DDA</strain>
        <tissue evidence="3">Liver</tissue>
    </source>
</reference>
<evidence type="ECO:0000256" key="1">
    <source>
        <dbReference type="SAM" id="Coils"/>
    </source>
</evidence>
<keyword evidence="1" id="KW-0175">Coiled coil</keyword>
<name>A0AAV7N504_PLEWA</name>
<evidence type="ECO:0000256" key="2">
    <source>
        <dbReference type="SAM" id="MobiDB-lite"/>
    </source>
</evidence>
<gene>
    <name evidence="3" type="ORF">NDU88_005154</name>
</gene>
<feature type="compositionally biased region" description="Polar residues" evidence="2">
    <location>
        <begin position="18"/>
        <end position="27"/>
    </location>
</feature>
<evidence type="ECO:0000313" key="4">
    <source>
        <dbReference type="Proteomes" id="UP001066276"/>
    </source>
</evidence>
<organism evidence="3 4">
    <name type="scientific">Pleurodeles waltl</name>
    <name type="common">Iberian ribbed newt</name>
    <dbReference type="NCBI Taxonomy" id="8319"/>
    <lineage>
        <taxon>Eukaryota</taxon>
        <taxon>Metazoa</taxon>
        <taxon>Chordata</taxon>
        <taxon>Craniata</taxon>
        <taxon>Vertebrata</taxon>
        <taxon>Euteleostomi</taxon>
        <taxon>Amphibia</taxon>
        <taxon>Batrachia</taxon>
        <taxon>Caudata</taxon>
        <taxon>Salamandroidea</taxon>
        <taxon>Salamandridae</taxon>
        <taxon>Pleurodelinae</taxon>
        <taxon>Pleurodeles</taxon>
    </lineage>
</organism>
<sequence>MTNARDLPTPSLLRRQLPTRSGRQPLQKSPPAPTAECSLQLRKPGPHSNNRTDARRHIFTFIEELSQVIKELEEEIHAIKVALDSRPELDTWRSLLQDMNNRLDQYAKETQ</sequence>
<dbReference type="Proteomes" id="UP001066276">
    <property type="component" value="Chromosome 9"/>
</dbReference>
<proteinExistence type="predicted"/>
<feature type="coiled-coil region" evidence="1">
    <location>
        <begin position="62"/>
        <end position="109"/>
    </location>
</feature>
<protein>
    <submittedName>
        <fullName evidence="3">Uncharacterized protein</fullName>
    </submittedName>
</protein>
<keyword evidence="4" id="KW-1185">Reference proteome</keyword>
<feature type="region of interest" description="Disordered" evidence="2">
    <location>
        <begin position="1"/>
        <end position="52"/>
    </location>
</feature>